<dbReference type="InterPro" id="IPR024169">
    <property type="entry name" value="SP_NH2Trfase/AEP_transaminase"/>
</dbReference>
<keyword evidence="4" id="KW-0808">Transferase</keyword>
<dbReference type="GO" id="GO:0019265">
    <property type="term" value="P:glycine biosynthetic process, by transamination of glyoxylate"/>
    <property type="evidence" value="ECO:0007669"/>
    <property type="project" value="TreeGrafter"/>
</dbReference>
<organism evidence="9 10">
    <name type="scientific">Anaerocolumna cellulosilytica</name>
    <dbReference type="NCBI Taxonomy" id="433286"/>
    <lineage>
        <taxon>Bacteria</taxon>
        <taxon>Bacillati</taxon>
        <taxon>Bacillota</taxon>
        <taxon>Clostridia</taxon>
        <taxon>Lachnospirales</taxon>
        <taxon>Lachnospiraceae</taxon>
        <taxon>Anaerocolumna</taxon>
    </lineage>
</organism>
<dbReference type="EMBL" id="AP023367">
    <property type="protein sequence ID" value="BCJ93275.1"/>
    <property type="molecule type" value="Genomic_DNA"/>
</dbReference>
<sequence>MLKLMTPGPTQVRENVRLARSREFTNPDLDSQFFDFYKDTCCLLGKLIGTANPVYILSGEGILALEAACASLTEVGDKVLVLNNGVFGEGFADFVRIYGGEPVLYNADFRQEIKIDKLSEFLKENHDFKYATLVQCDTPSGVLNNVNEIGSLLKEYGILTVVDAVSSMFGEELKVDESCIDIACGGSQKVLSAPPGVCFVSVSKEALTCMKERKTPIASYYGNLLNFTCYYEKQWFPYTMPISDIYGISEALRNVAEDKDIIMRHKMIAEGVRHAVRQGGLSLYIKKGFSNTVTAIEVPEGIKAETVVNRMKDKYHILIAGSIGSMSGKVIRIGHMGENANYEDVAKTLKALTAVLLEQGIPVKTDLEEAFLEYVKLKSQPFLFS</sequence>
<accession>A0A6S6R109</accession>
<dbReference type="Gene3D" id="3.90.1150.10">
    <property type="entry name" value="Aspartate Aminotransferase, domain 1"/>
    <property type="match status" value="1"/>
</dbReference>
<proteinExistence type="inferred from homology"/>
<dbReference type="InterPro" id="IPR000192">
    <property type="entry name" value="Aminotrans_V_dom"/>
</dbReference>
<dbReference type="PANTHER" id="PTHR21152">
    <property type="entry name" value="AMINOTRANSFERASE CLASS V"/>
    <property type="match status" value="1"/>
</dbReference>
<dbReference type="SUPFAM" id="SSF53383">
    <property type="entry name" value="PLP-dependent transferases"/>
    <property type="match status" value="1"/>
</dbReference>
<evidence type="ECO:0000313" key="9">
    <source>
        <dbReference type="EMBL" id="BCJ93275.1"/>
    </source>
</evidence>
<name>A0A6S6R109_9FIRM</name>
<dbReference type="RefSeq" id="WP_184090189.1">
    <property type="nucleotide sequence ID" value="NZ_AP023367.1"/>
</dbReference>
<feature type="domain" description="Aminotransferase class V" evidence="8">
    <location>
        <begin position="47"/>
        <end position="266"/>
    </location>
</feature>
<evidence type="ECO:0000313" key="10">
    <source>
        <dbReference type="Proteomes" id="UP000515561"/>
    </source>
</evidence>
<keyword evidence="3" id="KW-0032">Aminotransferase</keyword>
<dbReference type="GO" id="GO:0004760">
    <property type="term" value="F:L-serine-pyruvate transaminase activity"/>
    <property type="evidence" value="ECO:0007669"/>
    <property type="project" value="TreeGrafter"/>
</dbReference>
<dbReference type="InterPro" id="IPR015422">
    <property type="entry name" value="PyrdxlP-dep_Trfase_small"/>
</dbReference>
<dbReference type="Pfam" id="PF00266">
    <property type="entry name" value="Aminotran_5"/>
    <property type="match status" value="1"/>
</dbReference>
<dbReference type="GO" id="GO:0008453">
    <property type="term" value="F:alanine-glyoxylate transaminase activity"/>
    <property type="evidence" value="ECO:0007669"/>
    <property type="project" value="TreeGrafter"/>
</dbReference>
<gene>
    <name evidence="9" type="ORF">acsn021_08440</name>
</gene>
<dbReference type="KEGG" id="acel:acsn021_08440"/>
<reference evidence="9 10" key="1">
    <citation type="journal article" date="2016" name="Int. J. Syst. Evol. Microbiol.">
        <title>Descriptions of Anaerotaenia torta gen. nov., sp. nov. and Anaerocolumna cellulosilytica gen. nov., sp. nov. isolated from a methanogenic reactor of cattle waste.</title>
        <authorList>
            <person name="Uek A."/>
            <person name="Ohtaki Y."/>
            <person name="Kaku N."/>
            <person name="Ueki K."/>
        </authorList>
    </citation>
    <scope>NUCLEOTIDE SEQUENCE [LARGE SCALE GENOMIC DNA]</scope>
    <source>
        <strain evidence="9 10">SN021</strain>
    </source>
</reference>
<protein>
    <recommendedName>
        <fullName evidence="8">Aminotransferase class V domain-containing protein</fullName>
    </recommendedName>
</protein>
<dbReference type="AlphaFoldDB" id="A0A6S6R109"/>
<dbReference type="PANTHER" id="PTHR21152:SF24">
    <property type="entry name" value="ALANINE--GLYOXYLATE AMINOTRANSFERASE 1"/>
    <property type="match status" value="1"/>
</dbReference>
<evidence type="ECO:0000256" key="4">
    <source>
        <dbReference type="ARBA" id="ARBA00022679"/>
    </source>
</evidence>
<dbReference type="InterPro" id="IPR015421">
    <property type="entry name" value="PyrdxlP-dep_Trfase_major"/>
</dbReference>
<evidence type="ECO:0000256" key="2">
    <source>
        <dbReference type="ARBA" id="ARBA00009236"/>
    </source>
</evidence>
<evidence type="ECO:0000256" key="1">
    <source>
        <dbReference type="ARBA" id="ARBA00001933"/>
    </source>
</evidence>
<dbReference type="PIRSF" id="PIRSF000524">
    <property type="entry name" value="SPT"/>
    <property type="match status" value="1"/>
</dbReference>
<feature type="modified residue" description="N6-(pyridoxal phosphate)lysine" evidence="7">
    <location>
        <position position="189"/>
    </location>
</feature>
<evidence type="ECO:0000256" key="6">
    <source>
        <dbReference type="PIRSR" id="PIRSR000524-1"/>
    </source>
</evidence>
<evidence type="ECO:0000256" key="5">
    <source>
        <dbReference type="ARBA" id="ARBA00022898"/>
    </source>
</evidence>
<feature type="binding site" evidence="6">
    <location>
        <position position="332"/>
    </location>
    <ligand>
        <name>substrate</name>
    </ligand>
</feature>
<dbReference type="Proteomes" id="UP000515561">
    <property type="component" value="Chromosome"/>
</dbReference>
<keyword evidence="10" id="KW-1185">Reference proteome</keyword>
<evidence type="ECO:0000256" key="3">
    <source>
        <dbReference type="ARBA" id="ARBA00022576"/>
    </source>
</evidence>
<dbReference type="Gene3D" id="3.40.640.10">
    <property type="entry name" value="Type I PLP-dependent aspartate aminotransferase-like (Major domain)"/>
    <property type="match status" value="1"/>
</dbReference>
<evidence type="ECO:0000259" key="8">
    <source>
        <dbReference type="Pfam" id="PF00266"/>
    </source>
</evidence>
<evidence type="ECO:0000256" key="7">
    <source>
        <dbReference type="PIRSR" id="PIRSR000524-50"/>
    </source>
</evidence>
<dbReference type="InterPro" id="IPR015424">
    <property type="entry name" value="PyrdxlP-dep_Trfase"/>
</dbReference>
<comment type="similarity">
    <text evidence="2">Belongs to the class-V pyridoxal-phosphate-dependent aminotransferase family.</text>
</comment>
<comment type="cofactor">
    <cofactor evidence="1 7">
        <name>pyridoxal 5'-phosphate</name>
        <dbReference type="ChEBI" id="CHEBI:597326"/>
    </cofactor>
</comment>
<keyword evidence="5 7" id="KW-0663">Pyridoxal phosphate</keyword>